<dbReference type="AlphaFoldDB" id="A0A642LA88"/>
<sequence length="163" mass="19010">QRQKIYVLDSGKSLMLALSQDVQQNRPVEAREHIRRFHELFFTLSPDKSAIESNVQRALYLSDESAIGYYRNLQEKGYFNRMIAGNISQTLTVDSIQGNFNSYPYEMKTYSRQHIIRSSSVTERSLVTTCRLRNVTRSDNNPQGFLIESFTIIENRDIGQYER</sequence>
<accession>A0A642LA88</accession>
<dbReference type="NCBIfam" id="TIGR03781">
    <property type="entry name" value="Bac_Flav_CT_K"/>
    <property type="match status" value="1"/>
</dbReference>
<evidence type="ECO:0000313" key="1">
    <source>
        <dbReference type="EMBL" id="KAA5201428.1"/>
    </source>
</evidence>
<gene>
    <name evidence="1" type="primary">traK</name>
    <name evidence="1" type="ORF">F2Z25_24060</name>
</gene>
<evidence type="ECO:0000313" key="2">
    <source>
        <dbReference type="Proteomes" id="UP000429838"/>
    </source>
</evidence>
<feature type="non-terminal residue" evidence="1">
    <location>
        <position position="1"/>
    </location>
</feature>
<name>A0A642LA88_BACFG</name>
<dbReference type="InterPro" id="IPR022276">
    <property type="entry name" value="Conjug_transposon_TraK"/>
</dbReference>
<proteinExistence type="predicted"/>
<comment type="caution">
    <text evidence="1">The sequence shown here is derived from an EMBL/GenBank/DDBJ whole genome shotgun (WGS) entry which is preliminary data.</text>
</comment>
<dbReference type="EMBL" id="VWAQ01000085">
    <property type="protein sequence ID" value="KAA5201428.1"/>
    <property type="molecule type" value="Genomic_DNA"/>
</dbReference>
<reference evidence="1 2" key="1">
    <citation type="journal article" date="2019" name="Nat. Med.">
        <title>A library of human gut bacterial isolates paired with longitudinal multiomics data enables mechanistic microbiome research.</title>
        <authorList>
            <person name="Poyet M."/>
            <person name="Groussin M."/>
            <person name="Gibbons S.M."/>
            <person name="Avila-Pacheco J."/>
            <person name="Jiang X."/>
            <person name="Kearney S.M."/>
            <person name="Perrotta A.R."/>
            <person name="Berdy B."/>
            <person name="Zhao S."/>
            <person name="Lieberman T.D."/>
            <person name="Swanson P.K."/>
            <person name="Smith M."/>
            <person name="Roesemann S."/>
            <person name="Alexander J.E."/>
            <person name="Rich S.A."/>
            <person name="Livny J."/>
            <person name="Vlamakis H."/>
            <person name="Clish C."/>
            <person name="Bullock K."/>
            <person name="Deik A."/>
            <person name="Scott J."/>
            <person name="Pierce K.A."/>
            <person name="Xavier R.J."/>
            <person name="Alm E.J."/>
        </authorList>
    </citation>
    <scope>NUCLEOTIDE SEQUENCE [LARGE SCALE GENOMIC DNA]</scope>
    <source>
        <strain evidence="1 2">BIOML-A1</strain>
    </source>
</reference>
<protein>
    <submittedName>
        <fullName evidence="1">Conjugative transposon protein TraK</fullName>
    </submittedName>
</protein>
<organism evidence="1 2">
    <name type="scientific">Bacteroides fragilis</name>
    <dbReference type="NCBI Taxonomy" id="817"/>
    <lineage>
        <taxon>Bacteria</taxon>
        <taxon>Pseudomonadati</taxon>
        <taxon>Bacteroidota</taxon>
        <taxon>Bacteroidia</taxon>
        <taxon>Bacteroidales</taxon>
        <taxon>Bacteroidaceae</taxon>
        <taxon>Bacteroides</taxon>
    </lineage>
</organism>
<dbReference type="Proteomes" id="UP000429838">
    <property type="component" value="Unassembled WGS sequence"/>
</dbReference>